<proteinExistence type="predicted"/>
<dbReference type="Proteomes" id="UP001057291">
    <property type="component" value="Unassembled WGS sequence"/>
</dbReference>
<evidence type="ECO:0000313" key="2">
    <source>
        <dbReference type="Proteomes" id="UP001057291"/>
    </source>
</evidence>
<comment type="caution">
    <text evidence="1">The sequence shown here is derived from an EMBL/GenBank/DDBJ whole genome shotgun (WGS) entry which is preliminary data.</text>
</comment>
<dbReference type="InterPro" id="IPR021415">
    <property type="entry name" value="SAV0927-like"/>
</dbReference>
<protein>
    <recommendedName>
        <fullName evidence="3">DUF3055 domain-containing protein</fullName>
    </recommendedName>
</protein>
<dbReference type="EMBL" id="BOQE01000001">
    <property type="protein sequence ID" value="GIM48354.1"/>
    <property type="molecule type" value="Genomic_DNA"/>
</dbReference>
<evidence type="ECO:0008006" key="3">
    <source>
        <dbReference type="Google" id="ProtNLM"/>
    </source>
</evidence>
<dbReference type="RefSeq" id="WP_282201241.1">
    <property type="nucleotide sequence ID" value="NZ_BOQE01000001.1"/>
</dbReference>
<sequence length="97" mass="11266">MEHILFDEMETTRTRHIGFISGGKRFDFMLTFSEHFLGKTVVLCLQSKRGDLLDSHDVHDVDLLCRKFAMTPEDASHLSNALQTMISDEFIRPQYMD</sequence>
<gene>
    <name evidence="1" type="ORF">DNHGIG_39030</name>
</gene>
<keyword evidence="2" id="KW-1185">Reference proteome</keyword>
<organism evidence="1 2">
    <name type="scientific">Collibacillus ludicampi</name>
    <dbReference type="NCBI Taxonomy" id="2771369"/>
    <lineage>
        <taxon>Bacteria</taxon>
        <taxon>Bacillati</taxon>
        <taxon>Bacillota</taxon>
        <taxon>Bacilli</taxon>
        <taxon>Bacillales</taxon>
        <taxon>Alicyclobacillaceae</taxon>
        <taxon>Collibacillus</taxon>
    </lineage>
</organism>
<name>A0AAV4LMA5_9BACL</name>
<accession>A0AAV4LMA5</accession>
<reference evidence="1" key="1">
    <citation type="journal article" date="2023" name="Int. J. Syst. Evol. Microbiol.">
        <title>Collibacillus ludicampi gen. nov., sp. nov., a new soil bacterium of the family Alicyclobacillaceae.</title>
        <authorList>
            <person name="Jojima T."/>
            <person name="Ioku Y."/>
            <person name="Fukuta Y."/>
            <person name="Shirasaka N."/>
            <person name="Matsumura Y."/>
            <person name="Mori M."/>
        </authorList>
    </citation>
    <scope>NUCLEOTIDE SEQUENCE</scope>
    <source>
        <strain evidence="1">TP075</strain>
    </source>
</reference>
<dbReference type="Pfam" id="PF11256">
    <property type="entry name" value="SAV0927-like"/>
    <property type="match status" value="1"/>
</dbReference>
<evidence type="ECO:0000313" key="1">
    <source>
        <dbReference type="EMBL" id="GIM48354.1"/>
    </source>
</evidence>
<dbReference type="AlphaFoldDB" id="A0AAV4LMA5"/>